<comment type="similarity">
    <text evidence="1">Belongs to the complex I 24 kDa subunit family.</text>
</comment>
<keyword evidence="5" id="KW-0408">Iron</keyword>
<evidence type="ECO:0000313" key="11">
    <source>
        <dbReference type="Proteomes" id="UP001224392"/>
    </source>
</evidence>
<dbReference type="RefSeq" id="WP_285763243.1">
    <property type="nucleotide sequence ID" value="NZ_BSYJ01000002.1"/>
</dbReference>
<comment type="caution">
    <text evidence="10">The sequence shown here is derived from an EMBL/GenBank/DDBJ whole genome shotgun (WGS) entry which is preliminary data.</text>
</comment>
<evidence type="ECO:0000256" key="9">
    <source>
        <dbReference type="ARBA" id="ARBA00034078"/>
    </source>
</evidence>
<keyword evidence="4" id="KW-0479">Metal-binding</keyword>
<evidence type="ECO:0000256" key="5">
    <source>
        <dbReference type="ARBA" id="ARBA00023004"/>
    </source>
</evidence>
<dbReference type="NCBIfam" id="TIGR01958">
    <property type="entry name" value="nuoE_fam"/>
    <property type="match status" value="1"/>
</dbReference>
<evidence type="ECO:0000313" key="10">
    <source>
        <dbReference type="EMBL" id="GMG86685.1"/>
    </source>
</evidence>
<evidence type="ECO:0000256" key="4">
    <source>
        <dbReference type="ARBA" id="ARBA00022723"/>
    </source>
</evidence>
<comment type="cofactor">
    <cofactor evidence="9">
        <name>[2Fe-2S] cluster</name>
        <dbReference type="ChEBI" id="CHEBI:190135"/>
    </cofactor>
</comment>
<keyword evidence="6" id="KW-0411">Iron-sulfur</keyword>
<dbReference type="NCBIfam" id="NF005722">
    <property type="entry name" value="PRK07539.1-2"/>
    <property type="match status" value="1"/>
</dbReference>
<dbReference type="InterPro" id="IPR036249">
    <property type="entry name" value="Thioredoxin-like_sf"/>
</dbReference>
<dbReference type="InterPro" id="IPR042128">
    <property type="entry name" value="NuoE_dom"/>
</dbReference>
<proteinExistence type="inferred from homology"/>
<dbReference type="Pfam" id="PF01257">
    <property type="entry name" value="2Fe-2S_thioredx"/>
    <property type="match status" value="1"/>
</dbReference>
<dbReference type="CDD" id="cd03064">
    <property type="entry name" value="TRX_Fd_NuoE"/>
    <property type="match status" value="1"/>
</dbReference>
<dbReference type="SUPFAM" id="SSF52833">
    <property type="entry name" value="Thioredoxin-like"/>
    <property type="match status" value="1"/>
</dbReference>
<dbReference type="InterPro" id="IPR002023">
    <property type="entry name" value="NuoE-like"/>
</dbReference>
<accession>A0ABQ6LX78</accession>
<protein>
    <recommendedName>
        <fullName evidence="2">NADH-quinone oxidoreductase subunit E</fullName>
    </recommendedName>
    <alternativeName>
        <fullName evidence="7">NADH dehydrogenase I subunit E</fullName>
    </alternativeName>
    <alternativeName>
        <fullName evidence="8">NDH-1 subunit E</fullName>
    </alternativeName>
</protein>
<dbReference type="EMBL" id="BSYJ01000002">
    <property type="protein sequence ID" value="GMG86685.1"/>
    <property type="molecule type" value="Genomic_DNA"/>
</dbReference>
<gene>
    <name evidence="10" type="primary">nuoE</name>
    <name evidence="10" type="ORF">MNKW57_10060</name>
</gene>
<evidence type="ECO:0000256" key="6">
    <source>
        <dbReference type="ARBA" id="ARBA00023014"/>
    </source>
</evidence>
<name>A0ABQ6LX78_9GAMM</name>
<reference evidence="10 11" key="1">
    <citation type="submission" date="2023-04" db="EMBL/GenBank/DDBJ databases">
        <title>Marinobulbifer ophiurae gen. nov., sp. Nov., isolate from tissue of brittle star Ophioplocus japonicus.</title>
        <authorList>
            <person name="Kawano K."/>
            <person name="Sawayama S."/>
            <person name="Nakagawa S."/>
        </authorList>
    </citation>
    <scope>NUCLEOTIDE SEQUENCE [LARGE SCALE GENOMIC DNA]</scope>
    <source>
        <strain evidence="10 11">NKW57</strain>
    </source>
</reference>
<dbReference type="PANTHER" id="PTHR10371">
    <property type="entry name" value="NADH DEHYDROGENASE UBIQUINONE FLAVOPROTEIN 2, MITOCHONDRIAL"/>
    <property type="match status" value="1"/>
</dbReference>
<evidence type="ECO:0000256" key="7">
    <source>
        <dbReference type="ARBA" id="ARBA00031580"/>
    </source>
</evidence>
<dbReference type="Gene3D" id="1.10.10.1590">
    <property type="entry name" value="NADH-quinone oxidoreductase subunit E"/>
    <property type="match status" value="1"/>
</dbReference>
<dbReference type="PIRSF" id="PIRSF000216">
    <property type="entry name" value="NADH_DH_24kDa"/>
    <property type="match status" value="1"/>
</dbReference>
<dbReference type="InterPro" id="IPR041921">
    <property type="entry name" value="NuoE_N"/>
</dbReference>
<sequence>MARTIEKAVTVEPEIIAREKVPGPYANYLTAQEKAEIDHEIPRYETKRAVGIDALKIVQKYRGWISDDTLKAVAEYLSLSVAELEGVATFYTLIFREPVGRQVIYYCDSVSCWIMGGEQVRAKLEEHLGIKPGETTADGEYTLIPIQCLGDCDKAPVMMVGEQMHRHLSCEKIREIFAGENA</sequence>
<keyword evidence="3" id="KW-0001">2Fe-2S</keyword>
<dbReference type="PANTHER" id="PTHR10371:SF3">
    <property type="entry name" value="NADH DEHYDROGENASE [UBIQUINONE] FLAVOPROTEIN 2, MITOCHONDRIAL"/>
    <property type="match status" value="1"/>
</dbReference>
<keyword evidence="11" id="KW-1185">Reference proteome</keyword>
<dbReference type="Gene3D" id="3.40.30.10">
    <property type="entry name" value="Glutaredoxin"/>
    <property type="match status" value="1"/>
</dbReference>
<evidence type="ECO:0000256" key="1">
    <source>
        <dbReference type="ARBA" id="ARBA00010643"/>
    </source>
</evidence>
<organism evidence="10 11">
    <name type="scientific">Biformimicrobium ophioploci</name>
    <dbReference type="NCBI Taxonomy" id="3036711"/>
    <lineage>
        <taxon>Bacteria</taxon>
        <taxon>Pseudomonadati</taxon>
        <taxon>Pseudomonadota</taxon>
        <taxon>Gammaproteobacteria</taxon>
        <taxon>Cellvibrionales</taxon>
        <taxon>Microbulbiferaceae</taxon>
        <taxon>Biformimicrobium</taxon>
    </lineage>
</organism>
<evidence type="ECO:0000256" key="2">
    <source>
        <dbReference type="ARBA" id="ARBA00019898"/>
    </source>
</evidence>
<evidence type="ECO:0000256" key="3">
    <source>
        <dbReference type="ARBA" id="ARBA00022714"/>
    </source>
</evidence>
<evidence type="ECO:0000256" key="8">
    <source>
        <dbReference type="ARBA" id="ARBA00032788"/>
    </source>
</evidence>
<dbReference type="Proteomes" id="UP001224392">
    <property type="component" value="Unassembled WGS sequence"/>
</dbReference>